<comment type="caution">
    <text evidence="1">The sequence shown here is derived from an EMBL/GenBank/DDBJ whole genome shotgun (WGS) entry which is preliminary data.</text>
</comment>
<evidence type="ECO:0000313" key="1">
    <source>
        <dbReference type="EMBL" id="OLP73749.1"/>
    </source>
</evidence>
<proteinExistence type="predicted"/>
<feature type="non-terminal residue" evidence="1">
    <location>
        <position position="1"/>
    </location>
</feature>
<gene>
    <name evidence="1" type="ORF">AK812_SmicGene46909</name>
</gene>
<evidence type="ECO:0000313" key="2">
    <source>
        <dbReference type="Proteomes" id="UP000186817"/>
    </source>
</evidence>
<dbReference type="Gene3D" id="2.60.120.620">
    <property type="entry name" value="q2cbj1_9rhob like domain"/>
    <property type="match status" value="1"/>
</dbReference>
<organism evidence="1 2">
    <name type="scientific">Symbiodinium microadriaticum</name>
    <name type="common">Dinoflagellate</name>
    <name type="synonym">Zooxanthella microadriatica</name>
    <dbReference type="NCBI Taxonomy" id="2951"/>
    <lineage>
        <taxon>Eukaryota</taxon>
        <taxon>Sar</taxon>
        <taxon>Alveolata</taxon>
        <taxon>Dinophyceae</taxon>
        <taxon>Suessiales</taxon>
        <taxon>Symbiodiniaceae</taxon>
        <taxon>Symbiodinium</taxon>
    </lineage>
</organism>
<protein>
    <recommendedName>
        <fullName evidence="3">Prolyl 4-hydroxylase alpha subunit Fe(2+) 2OG dioxygenase domain-containing protein</fullName>
    </recommendedName>
</protein>
<dbReference type="EMBL" id="LSRX01004842">
    <property type="protein sequence ID" value="OLP73749.1"/>
    <property type="molecule type" value="Genomic_DNA"/>
</dbReference>
<dbReference type="AlphaFoldDB" id="A0A1Q9BSU5"/>
<name>A0A1Q9BSU5_SYMMI</name>
<dbReference type="OrthoDB" id="442006at2759"/>
<accession>A0A1Q9BSU5</accession>
<sequence>VTRVIPLGVDHAGAGTTVVDNVFEDSFLARLDELWKRVSGFVAKVEGWLTGALNEAVRAAQLADAAAAMPHMRFLIYPEPGGSLPAHVDLPRTEGKLRSTYTFLLYLSADAAKFVPVTAGVVVPGTVIGIHA</sequence>
<dbReference type="Proteomes" id="UP000186817">
    <property type="component" value="Unassembled WGS sequence"/>
</dbReference>
<keyword evidence="2" id="KW-1185">Reference proteome</keyword>
<reference evidence="1 2" key="1">
    <citation type="submission" date="2016-02" db="EMBL/GenBank/DDBJ databases">
        <title>Genome analysis of coral dinoflagellate symbionts highlights evolutionary adaptations to a symbiotic lifestyle.</title>
        <authorList>
            <person name="Aranda M."/>
            <person name="Li Y."/>
            <person name="Liew Y.J."/>
            <person name="Baumgarten S."/>
            <person name="Simakov O."/>
            <person name="Wilson M."/>
            <person name="Piel J."/>
            <person name="Ashoor H."/>
            <person name="Bougouffa S."/>
            <person name="Bajic V.B."/>
            <person name="Ryu T."/>
            <person name="Ravasi T."/>
            <person name="Bayer T."/>
            <person name="Micklem G."/>
            <person name="Kim H."/>
            <person name="Bhak J."/>
            <person name="Lajeunesse T.C."/>
            <person name="Voolstra C.R."/>
        </authorList>
    </citation>
    <scope>NUCLEOTIDE SEQUENCE [LARGE SCALE GENOMIC DNA]</scope>
    <source>
        <strain evidence="1 2">CCMP2467</strain>
    </source>
</reference>
<evidence type="ECO:0008006" key="3">
    <source>
        <dbReference type="Google" id="ProtNLM"/>
    </source>
</evidence>